<dbReference type="NCBIfam" id="TIGR00377">
    <property type="entry name" value="ant_ant_sig"/>
    <property type="match status" value="1"/>
</dbReference>
<dbReference type="PROSITE" id="PS50801">
    <property type="entry name" value="STAS"/>
    <property type="match status" value="1"/>
</dbReference>
<dbReference type="PANTHER" id="PTHR33495">
    <property type="entry name" value="ANTI-SIGMA FACTOR ANTAGONIST TM_1081-RELATED-RELATED"/>
    <property type="match status" value="1"/>
</dbReference>
<dbReference type="RefSeq" id="WP_252810642.1">
    <property type="nucleotide sequence ID" value="NZ_BAAABM010000017.1"/>
</dbReference>
<evidence type="ECO:0000313" key="4">
    <source>
        <dbReference type="EMBL" id="GAA0338179.1"/>
    </source>
</evidence>
<name>A0ABP3G8I3_9ACTN</name>
<feature type="domain" description="STAS" evidence="3">
    <location>
        <begin position="4"/>
        <end position="112"/>
    </location>
</feature>
<proteinExistence type="inferred from homology"/>
<comment type="similarity">
    <text evidence="1 2">Belongs to the anti-sigma-factor antagonist family.</text>
</comment>
<sequence>MEELTLTHRRLPGTTVVTIGGELDAGTARHLETFLSEVLHEGDDLVFDLAELTFMDTGGLGVILAAGERTRRLGGRPCLAGLRGGPSRVVALTGIASAIPVHDTVDDALLTVAGAVAS</sequence>
<dbReference type="InterPro" id="IPR003658">
    <property type="entry name" value="Anti-sigma_ant"/>
</dbReference>
<dbReference type="SUPFAM" id="SSF52091">
    <property type="entry name" value="SpoIIaa-like"/>
    <property type="match status" value="1"/>
</dbReference>
<reference evidence="5" key="1">
    <citation type="journal article" date="2019" name="Int. J. Syst. Evol. Microbiol.">
        <title>The Global Catalogue of Microorganisms (GCM) 10K type strain sequencing project: providing services to taxonomists for standard genome sequencing and annotation.</title>
        <authorList>
            <consortium name="The Broad Institute Genomics Platform"/>
            <consortium name="The Broad Institute Genome Sequencing Center for Infectious Disease"/>
            <person name="Wu L."/>
            <person name="Ma J."/>
        </authorList>
    </citation>
    <scope>NUCLEOTIDE SEQUENCE [LARGE SCALE GENOMIC DNA]</scope>
    <source>
        <strain evidence="5">JCM 3146</strain>
    </source>
</reference>
<dbReference type="EMBL" id="BAAABM010000017">
    <property type="protein sequence ID" value="GAA0338179.1"/>
    <property type="molecule type" value="Genomic_DNA"/>
</dbReference>
<dbReference type="Gene3D" id="3.30.750.24">
    <property type="entry name" value="STAS domain"/>
    <property type="match status" value="1"/>
</dbReference>
<evidence type="ECO:0000313" key="5">
    <source>
        <dbReference type="Proteomes" id="UP001501822"/>
    </source>
</evidence>
<dbReference type="Pfam" id="PF01740">
    <property type="entry name" value="STAS"/>
    <property type="match status" value="1"/>
</dbReference>
<dbReference type="Proteomes" id="UP001501822">
    <property type="component" value="Unassembled WGS sequence"/>
</dbReference>
<keyword evidence="5" id="KW-1185">Reference proteome</keyword>
<accession>A0ABP3G8I3</accession>
<evidence type="ECO:0000259" key="3">
    <source>
        <dbReference type="PROSITE" id="PS50801"/>
    </source>
</evidence>
<dbReference type="InterPro" id="IPR036513">
    <property type="entry name" value="STAS_dom_sf"/>
</dbReference>
<evidence type="ECO:0000256" key="1">
    <source>
        <dbReference type="ARBA" id="ARBA00009013"/>
    </source>
</evidence>
<dbReference type="CDD" id="cd07043">
    <property type="entry name" value="STAS_anti-anti-sigma_factors"/>
    <property type="match status" value="1"/>
</dbReference>
<comment type="caution">
    <text evidence="4">The sequence shown here is derived from an EMBL/GenBank/DDBJ whole genome shotgun (WGS) entry which is preliminary data.</text>
</comment>
<evidence type="ECO:0000256" key="2">
    <source>
        <dbReference type="RuleBase" id="RU003749"/>
    </source>
</evidence>
<gene>
    <name evidence="4" type="ORF">GCM10010151_29820</name>
</gene>
<dbReference type="InterPro" id="IPR002645">
    <property type="entry name" value="STAS_dom"/>
</dbReference>
<organism evidence="4 5">
    <name type="scientific">Actinoallomurus spadix</name>
    <dbReference type="NCBI Taxonomy" id="79912"/>
    <lineage>
        <taxon>Bacteria</taxon>
        <taxon>Bacillati</taxon>
        <taxon>Actinomycetota</taxon>
        <taxon>Actinomycetes</taxon>
        <taxon>Streptosporangiales</taxon>
        <taxon>Thermomonosporaceae</taxon>
        <taxon>Actinoallomurus</taxon>
    </lineage>
</organism>
<protein>
    <recommendedName>
        <fullName evidence="2">Anti-sigma factor antagonist</fullName>
    </recommendedName>
</protein>
<dbReference type="PANTHER" id="PTHR33495:SF2">
    <property type="entry name" value="ANTI-SIGMA FACTOR ANTAGONIST TM_1081-RELATED"/>
    <property type="match status" value="1"/>
</dbReference>